<gene>
    <name evidence="1" type="ORF">Acr_17g0007380</name>
</gene>
<sequence>MAAGAISTEVVYLAYKGDEAVTWSVACGSYRQLLPAGGGSHSRHIRGGVLLRSALAHLLLQALQQV</sequence>
<accession>A0A7J0G304</accession>
<name>A0A7J0G304_9ERIC</name>
<keyword evidence="2" id="KW-1185">Reference proteome</keyword>
<organism evidence="1 2">
    <name type="scientific">Actinidia rufa</name>
    <dbReference type="NCBI Taxonomy" id="165716"/>
    <lineage>
        <taxon>Eukaryota</taxon>
        <taxon>Viridiplantae</taxon>
        <taxon>Streptophyta</taxon>
        <taxon>Embryophyta</taxon>
        <taxon>Tracheophyta</taxon>
        <taxon>Spermatophyta</taxon>
        <taxon>Magnoliopsida</taxon>
        <taxon>eudicotyledons</taxon>
        <taxon>Gunneridae</taxon>
        <taxon>Pentapetalae</taxon>
        <taxon>asterids</taxon>
        <taxon>Ericales</taxon>
        <taxon>Actinidiaceae</taxon>
        <taxon>Actinidia</taxon>
    </lineage>
</organism>
<proteinExistence type="predicted"/>
<dbReference type="Proteomes" id="UP000585474">
    <property type="component" value="Unassembled WGS sequence"/>
</dbReference>
<dbReference type="EMBL" id="BJWL01000017">
    <property type="protein sequence ID" value="GFZ05166.1"/>
    <property type="molecule type" value="Genomic_DNA"/>
</dbReference>
<comment type="caution">
    <text evidence="1">The sequence shown here is derived from an EMBL/GenBank/DDBJ whole genome shotgun (WGS) entry which is preliminary data.</text>
</comment>
<evidence type="ECO:0000313" key="1">
    <source>
        <dbReference type="EMBL" id="GFZ05166.1"/>
    </source>
</evidence>
<dbReference type="AlphaFoldDB" id="A0A7J0G304"/>
<reference evidence="1 2" key="1">
    <citation type="submission" date="2019-07" db="EMBL/GenBank/DDBJ databases">
        <title>De Novo Assembly of kiwifruit Actinidia rufa.</title>
        <authorList>
            <person name="Sugita-Konishi S."/>
            <person name="Sato K."/>
            <person name="Mori E."/>
            <person name="Abe Y."/>
            <person name="Kisaki G."/>
            <person name="Hamano K."/>
            <person name="Suezawa K."/>
            <person name="Otani M."/>
            <person name="Fukuda T."/>
            <person name="Manabe T."/>
            <person name="Gomi K."/>
            <person name="Tabuchi M."/>
            <person name="Akimitsu K."/>
            <person name="Kataoka I."/>
        </authorList>
    </citation>
    <scope>NUCLEOTIDE SEQUENCE [LARGE SCALE GENOMIC DNA]</scope>
    <source>
        <strain evidence="2">cv. Fuchu</strain>
    </source>
</reference>
<evidence type="ECO:0000313" key="2">
    <source>
        <dbReference type="Proteomes" id="UP000585474"/>
    </source>
</evidence>
<protein>
    <submittedName>
        <fullName evidence="1">Uncharacterized protein family</fullName>
    </submittedName>
</protein>
<dbReference type="OrthoDB" id="749363at2759"/>